<feature type="chain" id="PRO_5019319435" description="DUF2207 domain-containing protein" evidence="2">
    <location>
        <begin position="29"/>
        <end position="555"/>
    </location>
</feature>
<evidence type="ECO:0000313" key="5">
    <source>
        <dbReference type="Proteomes" id="UP000284277"/>
    </source>
</evidence>
<feature type="domain" description="DUF2207" evidence="3">
    <location>
        <begin position="33"/>
        <end position="217"/>
    </location>
</feature>
<dbReference type="EMBL" id="MCIA01000032">
    <property type="protein sequence ID" value="RKD29249.1"/>
    <property type="molecule type" value="Genomic_DNA"/>
</dbReference>
<dbReference type="Proteomes" id="UP000284277">
    <property type="component" value="Unassembled WGS sequence"/>
</dbReference>
<feature type="signal peptide" evidence="2">
    <location>
        <begin position="1"/>
        <end position="28"/>
    </location>
</feature>
<dbReference type="InterPro" id="IPR018702">
    <property type="entry name" value="DUF2207"/>
</dbReference>
<accession>A0A419SVL0</accession>
<proteinExistence type="predicted"/>
<dbReference type="OrthoDB" id="46834at2"/>
<evidence type="ECO:0000256" key="2">
    <source>
        <dbReference type="SAM" id="SignalP"/>
    </source>
</evidence>
<feature type="transmembrane region" description="Helical" evidence="1">
    <location>
        <begin position="250"/>
        <end position="274"/>
    </location>
</feature>
<reference evidence="4 5" key="1">
    <citation type="submission" date="2016-08" db="EMBL/GenBank/DDBJ databases">
        <title>A new outlook on sporulation: Clostridium algidixylanolyticum.</title>
        <authorList>
            <person name="Poppleton D.I."/>
            <person name="Gribaldo S."/>
        </authorList>
    </citation>
    <scope>NUCLEOTIDE SEQUENCE [LARGE SCALE GENOMIC DNA]</scope>
    <source>
        <strain evidence="4 5">SPL73</strain>
    </source>
</reference>
<evidence type="ECO:0000256" key="1">
    <source>
        <dbReference type="SAM" id="Phobius"/>
    </source>
</evidence>
<keyword evidence="1" id="KW-0812">Transmembrane</keyword>
<comment type="caution">
    <text evidence="4">The sequence shown here is derived from an EMBL/GenBank/DDBJ whole genome shotgun (WGS) entry which is preliminary data.</text>
</comment>
<name>A0A419SVL0_9FIRM</name>
<dbReference type="RefSeq" id="WP_120198083.1">
    <property type="nucleotide sequence ID" value="NZ_MCIA01000032.1"/>
</dbReference>
<dbReference type="Pfam" id="PF09972">
    <property type="entry name" value="DUF2207"/>
    <property type="match status" value="1"/>
</dbReference>
<keyword evidence="1" id="KW-1133">Transmembrane helix</keyword>
<organism evidence="4 5">
    <name type="scientific">Lacrimispora algidixylanolytica</name>
    <dbReference type="NCBI Taxonomy" id="94868"/>
    <lineage>
        <taxon>Bacteria</taxon>
        <taxon>Bacillati</taxon>
        <taxon>Bacillota</taxon>
        <taxon>Clostridia</taxon>
        <taxon>Lachnospirales</taxon>
        <taxon>Lachnospiraceae</taxon>
        <taxon>Lacrimispora</taxon>
    </lineage>
</organism>
<dbReference type="AlphaFoldDB" id="A0A419SVL0"/>
<sequence length="555" mass="60996">MKSNNKKVLIFSALLTILLVFATTPVFAAEDAIPSIRLDVSLQENGSAVITETWDVRGVSSGTEYYKAINNADGMNVRSLLVWDETGTKFKTLDNWNTNLSRAEKTHTSGILKTSKGYELCWGIGTYGDHQYTIQYTLDGLVKDYGDYAGFYHQFISELSSAPQSASIKISMPNTRFDGNNARISAYGFKGEVGNGSDGSFTVLSSKALGNNDYVNVLCRFDRGLFPSASTANMSFEKLQKSAENANSNLGLYITLGILGAIIVIIISLISFYYSRFKLADGTTVRLPGNNKIDVNWWVPFEGSIPAVYSMMKLLRRDISYEKLMGAYLIRWQEAGYIRMEERPNEGNTKKPKKEEAILLNLDKTPDQEVEKSLYKILIGIADGKDILWTSDIEKHAKKLQEKLTVWAEEVKQNGENELMRLGAAATNQKGTVSLTSFGFEQAVKIIGFQKYLMNMSKPREDKTAPRELWGDYLVFATLFSIGEQVLKSMKALDPTHFDSFAGMYGCNSYSMIYLLTMTNHISGAASPNSGMNGAGGVSSVGGGGFSGGGGGGSR</sequence>
<evidence type="ECO:0000313" key="4">
    <source>
        <dbReference type="EMBL" id="RKD29249.1"/>
    </source>
</evidence>
<keyword evidence="1" id="KW-0472">Membrane</keyword>
<evidence type="ECO:0000259" key="3">
    <source>
        <dbReference type="Pfam" id="PF09972"/>
    </source>
</evidence>
<keyword evidence="5" id="KW-1185">Reference proteome</keyword>
<keyword evidence="2" id="KW-0732">Signal</keyword>
<gene>
    <name evidence="4" type="ORF">BET01_07780</name>
</gene>
<protein>
    <recommendedName>
        <fullName evidence="3">DUF2207 domain-containing protein</fullName>
    </recommendedName>
</protein>